<keyword evidence="1" id="KW-0472">Membrane</keyword>
<accession>A0A238L3P9</accession>
<dbReference type="RefSeq" id="WP_094023046.1">
    <property type="nucleotide sequence ID" value="NZ_FXYF01000016.1"/>
</dbReference>
<protein>
    <recommendedName>
        <fullName evidence="4">DUF2937 domain-containing protein</fullName>
    </recommendedName>
</protein>
<dbReference type="InterPro" id="IPR022584">
    <property type="entry name" value="DUF2937"/>
</dbReference>
<organism evidence="2 3">
    <name type="scientific">Maliponia aquimaris</name>
    <dbReference type="NCBI Taxonomy" id="1673631"/>
    <lineage>
        <taxon>Bacteria</taxon>
        <taxon>Pseudomonadati</taxon>
        <taxon>Pseudomonadota</taxon>
        <taxon>Alphaproteobacteria</taxon>
        <taxon>Rhodobacterales</taxon>
        <taxon>Paracoccaceae</taxon>
        <taxon>Maliponia</taxon>
    </lineage>
</organism>
<evidence type="ECO:0000313" key="3">
    <source>
        <dbReference type="Proteomes" id="UP000207598"/>
    </source>
</evidence>
<dbReference type="Pfam" id="PF11157">
    <property type="entry name" value="DUF2937"/>
    <property type="match status" value="1"/>
</dbReference>
<dbReference type="EMBL" id="FXYF01000016">
    <property type="protein sequence ID" value="SMX49441.1"/>
    <property type="molecule type" value="Genomic_DNA"/>
</dbReference>
<keyword evidence="1" id="KW-0812">Transmembrane</keyword>
<evidence type="ECO:0008006" key="4">
    <source>
        <dbReference type="Google" id="ProtNLM"/>
    </source>
</evidence>
<keyword evidence="3" id="KW-1185">Reference proteome</keyword>
<reference evidence="2 3" key="1">
    <citation type="submission" date="2017-05" db="EMBL/GenBank/DDBJ databases">
        <authorList>
            <person name="Song R."/>
            <person name="Chenine A.L."/>
            <person name="Ruprecht R.M."/>
        </authorList>
    </citation>
    <scope>NUCLEOTIDE SEQUENCE [LARGE SCALE GENOMIC DNA]</scope>
    <source>
        <strain evidence="2 3">CECT 8898</strain>
    </source>
</reference>
<gene>
    <name evidence="2" type="ORF">MAA8898_04296</name>
</gene>
<name>A0A238L3P9_9RHOB</name>
<dbReference type="AlphaFoldDB" id="A0A238L3P9"/>
<proteinExistence type="predicted"/>
<dbReference type="Proteomes" id="UP000207598">
    <property type="component" value="Unassembled WGS sequence"/>
</dbReference>
<dbReference type="OrthoDB" id="193051at2"/>
<evidence type="ECO:0000313" key="2">
    <source>
        <dbReference type="EMBL" id="SMX49441.1"/>
    </source>
</evidence>
<evidence type="ECO:0000256" key="1">
    <source>
        <dbReference type="SAM" id="Phobius"/>
    </source>
</evidence>
<keyword evidence="1" id="KW-1133">Transmembrane helix</keyword>
<sequence length="173" mass="18766">MLLRLVALAGALTGALGLSQFPEFSQQYMQRLGGAVDELGRQVARYEADAAGAGMPLEAYLAALAEEGDKARMQAGHIAEDIARHARLAQALERLEGAGPFMRARLAFEATPDREVAERAWEVFKPAVPASFEGAIFAGTGFLAGWATLALAFAILRNAWWMMTTPFRRRAAR</sequence>
<feature type="transmembrane region" description="Helical" evidence="1">
    <location>
        <begin position="135"/>
        <end position="160"/>
    </location>
</feature>